<dbReference type="SUPFAM" id="SSF53383">
    <property type="entry name" value="PLP-dependent transferases"/>
    <property type="match status" value="1"/>
</dbReference>
<evidence type="ECO:0000256" key="4">
    <source>
        <dbReference type="PIRSR" id="PIRSR000390-2"/>
    </source>
</evidence>
<dbReference type="RefSeq" id="WP_091530927.1">
    <property type="nucleotide sequence ID" value="NZ_FOLT01000011.1"/>
</dbReference>
<evidence type="ECO:0000256" key="5">
    <source>
        <dbReference type="RuleBase" id="RU004508"/>
    </source>
</evidence>
<dbReference type="Proteomes" id="UP000199612">
    <property type="component" value="Unassembled WGS sequence"/>
</dbReference>
<evidence type="ECO:0000256" key="1">
    <source>
        <dbReference type="ARBA" id="ARBA00022898"/>
    </source>
</evidence>
<dbReference type="PANTHER" id="PTHR30244:SF9">
    <property type="entry name" value="PROTEIN RV3402C"/>
    <property type="match status" value="1"/>
</dbReference>
<dbReference type="EMBL" id="FOLT01000011">
    <property type="protein sequence ID" value="SFC56900.1"/>
    <property type="molecule type" value="Genomic_DNA"/>
</dbReference>
<dbReference type="Gene3D" id="3.40.640.10">
    <property type="entry name" value="Type I PLP-dependent aspartate aminotransferase-like (Major domain)"/>
    <property type="match status" value="1"/>
</dbReference>
<keyword evidence="1 4" id="KW-0663">Pyridoxal phosphate</keyword>
<dbReference type="OrthoDB" id="9810913at2"/>
<dbReference type="GO" id="GO:0000271">
    <property type="term" value="P:polysaccharide biosynthetic process"/>
    <property type="evidence" value="ECO:0007669"/>
    <property type="project" value="TreeGrafter"/>
</dbReference>
<dbReference type="AlphaFoldDB" id="A0A1I1KHK2"/>
<dbReference type="InterPro" id="IPR015424">
    <property type="entry name" value="PyrdxlP-dep_Trfase"/>
</dbReference>
<dbReference type="CDD" id="cd00616">
    <property type="entry name" value="AHBA_syn"/>
    <property type="match status" value="1"/>
</dbReference>
<dbReference type="GO" id="GO:0030170">
    <property type="term" value="F:pyridoxal phosphate binding"/>
    <property type="evidence" value="ECO:0007669"/>
    <property type="project" value="TreeGrafter"/>
</dbReference>
<sequence length="387" mass="44005">MKESIKVVKSSMPPFEEYAEEIRELWDTHWLTNNGSKHNELEVKMKEFLDVKNLELFVNGHLALELLINMMDLSGEVITTAFTFPSTTHAIVRNGLTPVFCDINRYDMTIDADKIEELITEKTSAILPVHIFGNPCDVEKIDKIAEKHNLKVIYDAAQSFGVKVGGKGIGTFGDASMFSLHATKSFHTIEGGAVTFNDDLMKEKLMKLRTFGCINKRGGGRNIVGINAKMNEFQASMGLCNLRHYQAEIEKRKSIYHYYLDKLSDVKGVRTIGDMPTIEKNYTYFPIVIDPDNYGLSRDDLFDSFIKNDIHPKKYFYPLMTDYDCYKDHYGEADIPVSRYIADNVLALPMYADLKHDDVDRIHAILIEGGSQSIQQGSERVGREDKL</sequence>
<dbReference type="PANTHER" id="PTHR30244">
    <property type="entry name" value="TRANSAMINASE"/>
    <property type="match status" value="1"/>
</dbReference>
<reference evidence="7" key="1">
    <citation type="submission" date="2016-10" db="EMBL/GenBank/DDBJ databases">
        <authorList>
            <person name="Varghese N."/>
            <person name="Submissions S."/>
        </authorList>
    </citation>
    <scope>NUCLEOTIDE SEQUENCE [LARGE SCALE GENOMIC DNA]</scope>
    <source>
        <strain evidence="7">DSM 23664</strain>
    </source>
</reference>
<keyword evidence="7" id="KW-1185">Reference proteome</keyword>
<comment type="similarity">
    <text evidence="2 5">Belongs to the DegT/DnrJ/EryC1 family.</text>
</comment>
<organism evidence="6 7">
    <name type="scientific">Alkalibacterium subtropicum</name>
    <dbReference type="NCBI Taxonomy" id="753702"/>
    <lineage>
        <taxon>Bacteria</taxon>
        <taxon>Bacillati</taxon>
        <taxon>Bacillota</taxon>
        <taxon>Bacilli</taxon>
        <taxon>Lactobacillales</taxon>
        <taxon>Carnobacteriaceae</taxon>
        <taxon>Alkalibacterium</taxon>
    </lineage>
</organism>
<gene>
    <name evidence="6" type="ORF">SAMN04488102_1114</name>
</gene>
<dbReference type="Pfam" id="PF01041">
    <property type="entry name" value="DegT_DnrJ_EryC1"/>
    <property type="match status" value="1"/>
</dbReference>
<feature type="modified residue" description="N6-(pyridoxal phosphate)lysine" evidence="4">
    <location>
        <position position="184"/>
    </location>
</feature>
<proteinExistence type="inferred from homology"/>
<evidence type="ECO:0000256" key="3">
    <source>
        <dbReference type="PIRSR" id="PIRSR000390-1"/>
    </source>
</evidence>
<name>A0A1I1KHK2_9LACT</name>
<feature type="active site" description="Proton acceptor" evidence="3">
    <location>
        <position position="184"/>
    </location>
</feature>
<dbReference type="InterPro" id="IPR000653">
    <property type="entry name" value="DegT/StrS_aminotransferase"/>
</dbReference>
<accession>A0A1I1KHK2</accession>
<evidence type="ECO:0000313" key="7">
    <source>
        <dbReference type="Proteomes" id="UP000199612"/>
    </source>
</evidence>
<protein>
    <submittedName>
        <fullName evidence="6">dTDP-4-amino-4,6-dideoxygalactose transaminase</fullName>
    </submittedName>
</protein>
<dbReference type="STRING" id="753702.SAMN04488102_1114"/>
<evidence type="ECO:0000256" key="2">
    <source>
        <dbReference type="ARBA" id="ARBA00037999"/>
    </source>
</evidence>
<evidence type="ECO:0000313" key="6">
    <source>
        <dbReference type="EMBL" id="SFC56900.1"/>
    </source>
</evidence>
<dbReference type="GO" id="GO:0008483">
    <property type="term" value="F:transaminase activity"/>
    <property type="evidence" value="ECO:0007669"/>
    <property type="project" value="TreeGrafter"/>
</dbReference>
<dbReference type="PIRSF" id="PIRSF000390">
    <property type="entry name" value="PLP_StrS"/>
    <property type="match status" value="1"/>
</dbReference>
<dbReference type="InterPro" id="IPR015421">
    <property type="entry name" value="PyrdxlP-dep_Trfase_major"/>
</dbReference>